<proteinExistence type="predicted"/>
<feature type="transmembrane region" description="Helical" evidence="1">
    <location>
        <begin position="143"/>
        <end position="165"/>
    </location>
</feature>
<evidence type="ECO:0000256" key="1">
    <source>
        <dbReference type="SAM" id="Phobius"/>
    </source>
</evidence>
<feature type="transmembrane region" description="Helical" evidence="1">
    <location>
        <begin position="52"/>
        <end position="76"/>
    </location>
</feature>
<comment type="caution">
    <text evidence="3">The sequence shown here is derived from an EMBL/GenBank/DDBJ whole genome shotgun (WGS) entry which is preliminary data.</text>
</comment>
<keyword evidence="1" id="KW-1133">Transmembrane helix</keyword>
<name>A0ABN3DXD3_9ACTN</name>
<keyword evidence="4" id="KW-1185">Reference proteome</keyword>
<evidence type="ECO:0000313" key="3">
    <source>
        <dbReference type="EMBL" id="GAA2242575.1"/>
    </source>
</evidence>
<gene>
    <name evidence="3" type="ORF">GCM10010104_43190</name>
</gene>
<reference evidence="3 4" key="1">
    <citation type="journal article" date="2019" name="Int. J. Syst. Evol. Microbiol.">
        <title>The Global Catalogue of Microorganisms (GCM) 10K type strain sequencing project: providing services to taxonomists for standard genome sequencing and annotation.</title>
        <authorList>
            <consortium name="The Broad Institute Genomics Platform"/>
            <consortium name="The Broad Institute Genome Sequencing Center for Infectious Disease"/>
            <person name="Wu L."/>
            <person name="Ma J."/>
        </authorList>
    </citation>
    <scope>NUCLEOTIDE SEQUENCE [LARGE SCALE GENOMIC DNA]</scope>
    <source>
        <strain evidence="3 4">JCM 3053</strain>
    </source>
</reference>
<evidence type="ECO:0000256" key="2">
    <source>
        <dbReference type="SAM" id="SignalP"/>
    </source>
</evidence>
<evidence type="ECO:0000313" key="4">
    <source>
        <dbReference type="Proteomes" id="UP001501474"/>
    </source>
</evidence>
<feature type="signal peptide" evidence="2">
    <location>
        <begin position="1"/>
        <end position="38"/>
    </location>
</feature>
<dbReference type="Proteomes" id="UP001501474">
    <property type="component" value="Unassembled WGS sequence"/>
</dbReference>
<dbReference type="RefSeq" id="WP_234749354.1">
    <property type="nucleotide sequence ID" value="NZ_BAAART010000090.1"/>
</dbReference>
<organism evidence="3 4">
    <name type="scientific">Streptomyces indiaensis</name>
    <dbReference type="NCBI Taxonomy" id="284033"/>
    <lineage>
        <taxon>Bacteria</taxon>
        <taxon>Bacillati</taxon>
        <taxon>Actinomycetota</taxon>
        <taxon>Actinomycetes</taxon>
        <taxon>Kitasatosporales</taxon>
        <taxon>Streptomycetaceae</taxon>
        <taxon>Streptomyces</taxon>
    </lineage>
</organism>
<sequence>MEVTPVLRSEWLKVRTLRSLPGALLALFAATTAFSALAGASASDVSDPGFDPLFTALSGVIPGQIAAVTFGAMAVSSEFHRGGLRLSLAAVPRRGRWFAAKAAVIAVPALLAGLVTAFAALLVGRAALGAAADGLSAGEQVRGVVGCGVYLMLMALFAAGIAALLRSGVATLSLLVPFILVVSFVIGDATGTVADFLPDKAGQLVLRETYDGTLGPWSGLAVTALWSAAALLAGAWRVRRADA</sequence>
<feature type="chain" id="PRO_5047435905" evidence="2">
    <location>
        <begin position="39"/>
        <end position="243"/>
    </location>
</feature>
<dbReference type="EMBL" id="BAAART010000090">
    <property type="protein sequence ID" value="GAA2242575.1"/>
    <property type="molecule type" value="Genomic_DNA"/>
</dbReference>
<feature type="transmembrane region" description="Helical" evidence="1">
    <location>
        <begin position="97"/>
        <end position="123"/>
    </location>
</feature>
<protein>
    <submittedName>
        <fullName evidence="3">ABC transporter permease</fullName>
    </submittedName>
</protein>
<keyword evidence="1" id="KW-0472">Membrane</keyword>
<keyword evidence="2" id="KW-0732">Signal</keyword>
<feature type="transmembrane region" description="Helical" evidence="1">
    <location>
        <begin position="172"/>
        <end position="194"/>
    </location>
</feature>
<keyword evidence="1" id="KW-0812">Transmembrane</keyword>
<accession>A0ABN3DXD3</accession>
<feature type="transmembrane region" description="Helical" evidence="1">
    <location>
        <begin position="214"/>
        <end position="236"/>
    </location>
</feature>